<proteinExistence type="predicted"/>
<dbReference type="InParanoid" id="A0A369K3Z2"/>
<gene>
    <name evidence="1" type="ORF">Hypma_004480</name>
</gene>
<accession>A0A369K3Z2</accession>
<dbReference type="Proteomes" id="UP000076154">
    <property type="component" value="Unassembled WGS sequence"/>
</dbReference>
<dbReference type="OrthoDB" id="3365698at2759"/>
<keyword evidence="2" id="KW-1185">Reference proteome</keyword>
<protein>
    <submittedName>
        <fullName evidence="1">Uncharacterized protein</fullName>
    </submittedName>
</protein>
<dbReference type="AlphaFoldDB" id="A0A369K3Z2"/>
<dbReference type="InterPro" id="IPR032675">
    <property type="entry name" value="LRR_dom_sf"/>
</dbReference>
<comment type="caution">
    <text evidence="1">The sequence shown here is derived from an EMBL/GenBank/DDBJ whole genome shotgun (WGS) entry which is preliminary data.</text>
</comment>
<evidence type="ECO:0000313" key="1">
    <source>
        <dbReference type="EMBL" id="RDB27365.1"/>
    </source>
</evidence>
<organism evidence="1 2">
    <name type="scientific">Hypsizygus marmoreus</name>
    <name type="common">White beech mushroom</name>
    <name type="synonym">Agaricus marmoreus</name>
    <dbReference type="NCBI Taxonomy" id="39966"/>
    <lineage>
        <taxon>Eukaryota</taxon>
        <taxon>Fungi</taxon>
        <taxon>Dikarya</taxon>
        <taxon>Basidiomycota</taxon>
        <taxon>Agaricomycotina</taxon>
        <taxon>Agaricomycetes</taxon>
        <taxon>Agaricomycetidae</taxon>
        <taxon>Agaricales</taxon>
        <taxon>Tricholomatineae</taxon>
        <taxon>Lyophyllaceae</taxon>
        <taxon>Hypsizygus</taxon>
    </lineage>
</organism>
<reference evidence="1" key="1">
    <citation type="submission" date="2018-04" db="EMBL/GenBank/DDBJ databases">
        <title>Whole genome sequencing of Hypsizygus marmoreus.</title>
        <authorList>
            <person name="Choi I.-G."/>
            <person name="Min B."/>
            <person name="Kim J.-G."/>
            <person name="Kim S."/>
            <person name="Oh Y.-L."/>
            <person name="Kong W.-S."/>
            <person name="Park H."/>
            <person name="Jeong J."/>
            <person name="Song E.-S."/>
        </authorList>
    </citation>
    <scope>NUCLEOTIDE SEQUENCE [LARGE SCALE GENOMIC DNA]</scope>
    <source>
        <strain evidence="1">51987-8</strain>
    </source>
</reference>
<dbReference type="EMBL" id="LUEZ02000017">
    <property type="protein sequence ID" value="RDB27365.1"/>
    <property type="molecule type" value="Genomic_DNA"/>
</dbReference>
<name>A0A369K3Z2_HYPMA</name>
<dbReference type="Gene3D" id="3.80.10.10">
    <property type="entry name" value="Ribonuclease Inhibitor"/>
    <property type="match status" value="1"/>
</dbReference>
<evidence type="ECO:0000313" key="2">
    <source>
        <dbReference type="Proteomes" id="UP000076154"/>
    </source>
</evidence>
<sequence length="524" mass="59670">MSPNEEASAVDREWIEFGAGRSNTIVLSESEACVAKALLEEVQGHSNRLTLEISPMPANLDDLKARNEAVAARIDRLQTALAPHKRLPSELLSTIFFDTLDSGRAILVPDSPAESWPWPLRTVCSRWRDVAVSDIRLWDSVTCRMQKWDTKVGESLASVLQSITALCKAAPSRLEIDIHRYTDHGLEGYVQFEPFHLNSFPPLPTPITGISLSLPPLCLIQFFHSSSSKFPSLTSLSLDLQHVRPMDHLLTELFYGASFFDDAHSLRKLTIRSSQDLSEIYIRPRIPWSQLTKLDFSGQALSALSVLQVLRQCRQLVVCLLWVEHDYFHFPPLQDIRIENVAMPHLRSLMVRGKILEGNHFFARLLVPSLAELHFTMEYQHTFTDLSGMIHRSRASLKIFEYDSNETYISPEPSELEDFLENTPSLAEFDAFLEIPRSTLRRVSRGELLSRLEVLKCVVAIDDLDALVAIFVNRKKRTGHLYALREVLIRVGEEGRESRLERLRSLKEAYRIDFAVGPLYHTRS</sequence>